<evidence type="ECO:0000259" key="1">
    <source>
        <dbReference type="PROSITE" id="PS51186"/>
    </source>
</evidence>
<dbReference type="GO" id="GO:0016747">
    <property type="term" value="F:acyltransferase activity, transferring groups other than amino-acyl groups"/>
    <property type="evidence" value="ECO:0007669"/>
    <property type="project" value="InterPro"/>
</dbReference>
<protein>
    <submittedName>
        <fullName evidence="2">FemAB family PEP-CTERM system-associated protein</fullName>
    </submittedName>
</protein>
<dbReference type="SUPFAM" id="SSF55729">
    <property type="entry name" value="Acyl-CoA N-acyltransferases (Nat)"/>
    <property type="match status" value="2"/>
</dbReference>
<reference evidence="2 3" key="1">
    <citation type="submission" date="2018-08" db="EMBL/GenBank/DDBJ databases">
        <title>Parvularcula sp. SM1705, isolated from surface water of the South Sea China.</title>
        <authorList>
            <person name="Sun L."/>
        </authorList>
    </citation>
    <scope>NUCLEOTIDE SEQUENCE [LARGE SCALE GENOMIC DNA]</scope>
    <source>
        <strain evidence="2 3">SM1705</strain>
    </source>
</reference>
<dbReference type="Gene3D" id="3.40.630.30">
    <property type="match status" value="1"/>
</dbReference>
<dbReference type="Pfam" id="PF13480">
    <property type="entry name" value="Acetyltransf_6"/>
    <property type="match status" value="1"/>
</dbReference>
<dbReference type="NCBIfam" id="TIGR03019">
    <property type="entry name" value="pepcterm_femAB"/>
    <property type="match status" value="1"/>
</dbReference>
<proteinExistence type="predicted"/>
<comment type="caution">
    <text evidence="2">The sequence shown here is derived from an EMBL/GenBank/DDBJ whole genome shotgun (WGS) entry which is preliminary data.</text>
</comment>
<evidence type="ECO:0000313" key="3">
    <source>
        <dbReference type="Proteomes" id="UP000264589"/>
    </source>
</evidence>
<name>A0A371R7Q3_9PROT</name>
<dbReference type="InterPro" id="IPR017469">
    <property type="entry name" value="PEP-CTERM_FemAB-rel"/>
</dbReference>
<dbReference type="RefSeq" id="WP_116393200.1">
    <property type="nucleotide sequence ID" value="NZ_QUQO01000002.1"/>
</dbReference>
<dbReference type="EMBL" id="QUQO01000002">
    <property type="protein sequence ID" value="RFB01484.1"/>
    <property type="molecule type" value="Genomic_DNA"/>
</dbReference>
<organism evidence="2 3">
    <name type="scientific">Parvularcula marina</name>
    <dbReference type="NCBI Taxonomy" id="2292771"/>
    <lineage>
        <taxon>Bacteria</taxon>
        <taxon>Pseudomonadati</taxon>
        <taxon>Pseudomonadota</taxon>
        <taxon>Alphaproteobacteria</taxon>
        <taxon>Parvularculales</taxon>
        <taxon>Parvularculaceae</taxon>
        <taxon>Parvularcula</taxon>
    </lineage>
</organism>
<accession>A0A371R7Q3</accession>
<dbReference type="InterPro" id="IPR000182">
    <property type="entry name" value="GNAT_dom"/>
</dbReference>
<dbReference type="PANTHER" id="PTHR36174">
    <property type="entry name" value="LIPID II:GLYCINE GLYCYLTRANSFERASE"/>
    <property type="match status" value="1"/>
</dbReference>
<dbReference type="OrthoDB" id="9773932at2"/>
<dbReference type="Proteomes" id="UP000264589">
    <property type="component" value="Unassembled WGS sequence"/>
</dbReference>
<feature type="domain" description="N-acetyltransferase" evidence="1">
    <location>
        <begin position="169"/>
        <end position="314"/>
    </location>
</feature>
<sequence length="346" mass="39183">MSGIEIRLSTADDAFAWDSYVARAGSFFHRYGWAEAIHDTYGHEPVYLLAERDGEVAGILPLIDRRSSLFGRALISVGFTVGGGVVAEDDETRAALLTRALAEAKARSSEYIELRSEDDSEEGWHEKEGIYDTFSVGIIENEDERLKSIRRKKRADIRKAIDWAAEGELTIQPSDDLKLFWKGYAIAQRDHGTPVFPHRWLEAQKSRFGDDMELIFVEQAGEPLAGVINYYHRDTVHLYSSFISPGARRSHAGDYLYWWMMGHALTRGARIFDLGRSKRGTGAHAYKTHWGFEPRALSYMYKLMQTDEMPNVNPQNPKFALMSKVWTRLPVPVANRLGPMLAGHLA</sequence>
<evidence type="ECO:0000313" key="2">
    <source>
        <dbReference type="EMBL" id="RFB01484.1"/>
    </source>
</evidence>
<dbReference type="PANTHER" id="PTHR36174:SF1">
    <property type="entry name" value="LIPID II:GLYCINE GLYCYLTRANSFERASE"/>
    <property type="match status" value="1"/>
</dbReference>
<dbReference type="InterPro" id="IPR050644">
    <property type="entry name" value="PG_Glycine_Bridge_Synth"/>
</dbReference>
<dbReference type="AlphaFoldDB" id="A0A371R7Q3"/>
<dbReference type="InterPro" id="IPR016181">
    <property type="entry name" value="Acyl_CoA_acyltransferase"/>
</dbReference>
<keyword evidence="3" id="KW-1185">Reference proteome</keyword>
<gene>
    <name evidence="2" type="ORF">DX908_14445</name>
</gene>
<dbReference type="InParanoid" id="A0A371R7Q3"/>
<dbReference type="PROSITE" id="PS51186">
    <property type="entry name" value="GNAT"/>
    <property type="match status" value="1"/>
</dbReference>
<dbReference type="InterPro" id="IPR038740">
    <property type="entry name" value="BioF2-like_GNAT_dom"/>
</dbReference>